<keyword evidence="10" id="KW-1185">Reference proteome</keyword>
<dbReference type="PANTHER" id="PTHR11985">
    <property type="entry name" value="GLYCEROL-3-PHOSPHATE DEHYDROGENASE"/>
    <property type="match status" value="1"/>
</dbReference>
<dbReference type="NCBIfam" id="NF008899">
    <property type="entry name" value="PRK12266.1"/>
    <property type="match status" value="1"/>
</dbReference>
<dbReference type="OrthoDB" id="9766796at2"/>
<name>A0A1N6F5W6_9SPHN</name>
<dbReference type="Pfam" id="PF16901">
    <property type="entry name" value="DAO_C"/>
    <property type="match status" value="1"/>
</dbReference>
<evidence type="ECO:0000256" key="3">
    <source>
        <dbReference type="ARBA" id="ARBA00022630"/>
    </source>
</evidence>
<dbReference type="GO" id="GO:0009331">
    <property type="term" value="C:glycerol-3-phosphate dehydrogenase (FAD) complex"/>
    <property type="evidence" value="ECO:0007669"/>
    <property type="project" value="UniProtKB-UniRule"/>
</dbReference>
<dbReference type="GO" id="GO:0046168">
    <property type="term" value="P:glycerol-3-phosphate catabolic process"/>
    <property type="evidence" value="ECO:0007669"/>
    <property type="project" value="TreeGrafter"/>
</dbReference>
<dbReference type="SUPFAM" id="SSF51905">
    <property type="entry name" value="FAD/NAD(P)-binding domain"/>
    <property type="match status" value="1"/>
</dbReference>
<keyword evidence="5 6" id="KW-0560">Oxidoreductase</keyword>
<dbReference type="PROSITE" id="PS00977">
    <property type="entry name" value="FAD_G3PDH_1"/>
    <property type="match status" value="1"/>
</dbReference>
<evidence type="ECO:0000256" key="5">
    <source>
        <dbReference type="ARBA" id="ARBA00023002"/>
    </source>
</evidence>
<dbReference type="PRINTS" id="PR01001">
    <property type="entry name" value="FADG3PDH"/>
</dbReference>
<keyword evidence="4" id="KW-0274">FAD</keyword>
<dbReference type="NCBIfam" id="NF009906">
    <property type="entry name" value="PRK13369.1"/>
    <property type="match status" value="1"/>
</dbReference>
<dbReference type="RefSeq" id="WP_074206372.1">
    <property type="nucleotide sequence ID" value="NZ_FSQW01000002.1"/>
</dbReference>
<dbReference type="InterPro" id="IPR006076">
    <property type="entry name" value="FAD-dep_OxRdtase"/>
</dbReference>
<evidence type="ECO:0000259" key="7">
    <source>
        <dbReference type="Pfam" id="PF01266"/>
    </source>
</evidence>
<comment type="similarity">
    <text evidence="2 6">Belongs to the FAD-dependent glycerol-3-phosphate dehydrogenase family.</text>
</comment>
<dbReference type="STRING" id="1123272.SAMN02745824_2250"/>
<dbReference type="InterPro" id="IPR036188">
    <property type="entry name" value="FAD/NAD-bd_sf"/>
</dbReference>
<feature type="domain" description="FAD dependent oxidoreductase" evidence="7">
    <location>
        <begin position="7"/>
        <end position="361"/>
    </location>
</feature>
<reference evidence="10" key="1">
    <citation type="submission" date="2016-11" db="EMBL/GenBank/DDBJ databases">
        <authorList>
            <person name="Varghese N."/>
            <person name="Submissions S."/>
        </authorList>
    </citation>
    <scope>NUCLEOTIDE SEQUENCE [LARGE SCALE GENOMIC DNA]</scope>
    <source>
        <strain evidence="10">DSM 22363</strain>
    </source>
</reference>
<dbReference type="InterPro" id="IPR038299">
    <property type="entry name" value="DAO_C_sf"/>
</dbReference>
<comment type="cofactor">
    <cofactor evidence="1 6">
        <name>FAD</name>
        <dbReference type="ChEBI" id="CHEBI:57692"/>
    </cofactor>
</comment>
<evidence type="ECO:0000256" key="1">
    <source>
        <dbReference type="ARBA" id="ARBA00001974"/>
    </source>
</evidence>
<keyword evidence="3 6" id="KW-0285">Flavoprotein</keyword>
<dbReference type="PANTHER" id="PTHR11985:SF15">
    <property type="entry name" value="GLYCEROL-3-PHOSPHATE DEHYDROGENASE, MITOCHONDRIAL"/>
    <property type="match status" value="1"/>
</dbReference>
<dbReference type="Pfam" id="PF01266">
    <property type="entry name" value="DAO"/>
    <property type="match status" value="1"/>
</dbReference>
<evidence type="ECO:0000313" key="10">
    <source>
        <dbReference type="Proteomes" id="UP000185192"/>
    </source>
</evidence>
<evidence type="ECO:0000256" key="2">
    <source>
        <dbReference type="ARBA" id="ARBA00007330"/>
    </source>
</evidence>
<evidence type="ECO:0000256" key="4">
    <source>
        <dbReference type="ARBA" id="ARBA00022827"/>
    </source>
</evidence>
<evidence type="ECO:0000259" key="8">
    <source>
        <dbReference type="Pfam" id="PF16901"/>
    </source>
</evidence>
<proteinExistence type="inferred from homology"/>
<evidence type="ECO:0000313" key="9">
    <source>
        <dbReference type="EMBL" id="SIN90688.1"/>
    </source>
</evidence>
<gene>
    <name evidence="9" type="ORF">SAMN02745824_2250</name>
</gene>
<sequence length="506" mass="56895">MTSGMYDLAIIGGGINGVGIARDAVGRGLKVLLVERDDLASHTSSASTKLVHGGLRYLEHYEFSLVRKALQEREVLLRAAPHIIWPMRFVLPVDEGMRPAWFLRLGLFLYDHLGSRSLLPGTKSLNLRKDERGYPLQERLKKGFAYSDCWVEDARLVTLTARDAAERGADIRTRTECTGLTRGDKHWTLALRSEEGSVEEQARVLVNAAGPWVDPVTALYDQSSNAAKLRLVKGSHIVVARKFEGDHSYIFQNKDGRIVFAIPYEGDHTLIGTTDQPWNYDEGPARISDGEIDYLCAAASEYFKEPVRRDHVQWTYSGVRPLFDDKSQSASTVTRDYVFDYNDQTGAPVLSVFGGKITTYRVLARQAMKTLKAALRTETDDWTRDAPLPGGGFPPEDFEKICGNYQERWPFLPESHIVRLVRAYGTDTGNILAGAESEADLGTCFGAGLYETEINWLIRHEFARDAEDILWRRSKLGLHMTDTEQKAVEEWFEQRNRVSASPETVS</sequence>
<dbReference type="InterPro" id="IPR000447">
    <property type="entry name" value="G3P_DH_FAD-dep"/>
</dbReference>
<dbReference type="Gene3D" id="1.10.8.870">
    <property type="entry name" value="Alpha-glycerophosphate oxidase, cap domain"/>
    <property type="match status" value="1"/>
</dbReference>
<protein>
    <recommendedName>
        <fullName evidence="6">Glycerol-3-phosphate dehydrogenase</fullName>
        <ecNumber evidence="6">1.1.5.3</ecNumber>
    </recommendedName>
</protein>
<dbReference type="Proteomes" id="UP000185192">
    <property type="component" value="Unassembled WGS sequence"/>
</dbReference>
<dbReference type="AlphaFoldDB" id="A0A1N6F5W6"/>
<feature type="domain" description="Alpha-glycerophosphate oxidase C-terminal" evidence="8">
    <location>
        <begin position="383"/>
        <end position="490"/>
    </location>
</feature>
<dbReference type="EC" id="1.1.5.3" evidence="6"/>
<organism evidence="9 10">
    <name type="scientific">Parasphingorhabdus marina DSM 22363</name>
    <dbReference type="NCBI Taxonomy" id="1123272"/>
    <lineage>
        <taxon>Bacteria</taxon>
        <taxon>Pseudomonadati</taxon>
        <taxon>Pseudomonadota</taxon>
        <taxon>Alphaproteobacteria</taxon>
        <taxon>Sphingomonadales</taxon>
        <taxon>Sphingomonadaceae</taxon>
        <taxon>Parasphingorhabdus</taxon>
    </lineage>
</organism>
<dbReference type="Gene3D" id="3.30.9.10">
    <property type="entry name" value="D-Amino Acid Oxidase, subunit A, domain 2"/>
    <property type="match status" value="1"/>
</dbReference>
<dbReference type="EMBL" id="FSQW01000002">
    <property type="protein sequence ID" value="SIN90688.1"/>
    <property type="molecule type" value="Genomic_DNA"/>
</dbReference>
<dbReference type="InterPro" id="IPR031656">
    <property type="entry name" value="DAO_C"/>
</dbReference>
<dbReference type="Gene3D" id="6.10.250.1890">
    <property type="match status" value="1"/>
</dbReference>
<dbReference type="Gene3D" id="3.50.50.60">
    <property type="entry name" value="FAD/NAD(P)-binding domain"/>
    <property type="match status" value="1"/>
</dbReference>
<dbReference type="PROSITE" id="PS00978">
    <property type="entry name" value="FAD_G3PDH_2"/>
    <property type="match status" value="1"/>
</dbReference>
<dbReference type="GO" id="GO:0004368">
    <property type="term" value="F:glycerol-3-phosphate dehydrogenase (quinone) activity"/>
    <property type="evidence" value="ECO:0007669"/>
    <property type="project" value="UniProtKB-EC"/>
</dbReference>
<accession>A0A1N6F5W6</accession>
<evidence type="ECO:0000256" key="6">
    <source>
        <dbReference type="RuleBase" id="RU361217"/>
    </source>
</evidence>
<comment type="catalytic activity">
    <reaction evidence="6">
        <text>a quinone + sn-glycerol 3-phosphate = dihydroxyacetone phosphate + a quinol</text>
        <dbReference type="Rhea" id="RHEA:18977"/>
        <dbReference type="ChEBI" id="CHEBI:24646"/>
        <dbReference type="ChEBI" id="CHEBI:57597"/>
        <dbReference type="ChEBI" id="CHEBI:57642"/>
        <dbReference type="ChEBI" id="CHEBI:132124"/>
        <dbReference type="EC" id="1.1.5.3"/>
    </reaction>
</comment>